<evidence type="ECO:0000313" key="2">
    <source>
        <dbReference type="EMBL" id="CAF5044001.1"/>
    </source>
</evidence>
<gene>
    <name evidence="2" type="ORF">QYT958_LOCUS41602</name>
</gene>
<organism evidence="2 3">
    <name type="scientific">Rotaria socialis</name>
    <dbReference type="NCBI Taxonomy" id="392032"/>
    <lineage>
        <taxon>Eukaryota</taxon>
        <taxon>Metazoa</taxon>
        <taxon>Spiralia</taxon>
        <taxon>Gnathifera</taxon>
        <taxon>Rotifera</taxon>
        <taxon>Eurotatoria</taxon>
        <taxon>Bdelloidea</taxon>
        <taxon>Philodinida</taxon>
        <taxon>Philodinidae</taxon>
        <taxon>Rotaria</taxon>
    </lineage>
</organism>
<sequence>MKKLLRQSQRDHEREAADYGVMMRELQTNLSTERNKSETMEHQFEECRAKVVTLESQLDTVRKQLQNLNNQHQTK</sequence>
<dbReference type="Proteomes" id="UP000663848">
    <property type="component" value="Unassembled WGS sequence"/>
</dbReference>
<reference evidence="2" key="1">
    <citation type="submission" date="2021-02" db="EMBL/GenBank/DDBJ databases">
        <authorList>
            <person name="Nowell W R."/>
        </authorList>
    </citation>
    <scope>NUCLEOTIDE SEQUENCE</scope>
</reference>
<comment type="caution">
    <text evidence="2">The sequence shown here is derived from an EMBL/GenBank/DDBJ whole genome shotgun (WGS) entry which is preliminary data.</text>
</comment>
<feature type="non-terminal residue" evidence="2">
    <location>
        <position position="75"/>
    </location>
</feature>
<dbReference type="AlphaFoldDB" id="A0A822CI83"/>
<evidence type="ECO:0000313" key="3">
    <source>
        <dbReference type="Proteomes" id="UP000663848"/>
    </source>
</evidence>
<protein>
    <submittedName>
        <fullName evidence="2">Uncharacterized protein</fullName>
    </submittedName>
</protein>
<accession>A0A822CI83</accession>
<evidence type="ECO:0000256" key="1">
    <source>
        <dbReference type="SAM" id="Coils"/>
    </source>
</evidence>
<feature type="coiled-coil region" evidence="1">
    <location>
        <begin position="23"/>
        <end position="71"/>
    </location>
</feature>
<keyword evidence="1" id="KW-0175">Coiled coil</keyword>
<dbReference type="EMBL" id="CAJOBR010048089">
    <property type="protein sequence ID" value="CAF5044001.1"/>
    <property type="molecule type" value="Genomic_DNA"/>
</dbReference>
<name>A0A822CI83_9BILA</name>
<proteinExistence type="predicted"/>